<reference evidence="2 3" key="1">
    <citation type="submission" date="2017-06" db="EMBL/GenBank/DDBJ databases">
        <title>Genome of Fusarium nygamai isolate CS10214.</title>
        <authorList>
            <person name="Gardiner D.M."/>
            <person name="Obanor F."/>
            <person name="Kazan K."/>
        </authorList>
    </citation>
    <scope>NUCLEOTIDE SEQUENCE [LARGE SCALE GENOMIC DNA]</scope>
    <source>
        <strain evidence="2 3">CS10214</strain>
    </source>
</reference>
<dbReference type="Proteomes" id="UP000236664">
    <property type="component" value="Unassembled WGS sequence"/>
</dbReference>
<feature type="region of interest" description="Disordered" evidence="1">
    <location>
        <begin position="132"/>
        <end position="181"/>
    </location>
</feature>
<dbReference type="AlphaFoldDB" id="A0A2K0W558"/>
<feature type="compositionally biased region" description="Low complexity" evidence="1">
    <location>
        <begin position="170"/>
        <end position="181"/>
    </location>
</feature>
<protein>
    <submittedName>
        <fullName evidence="2">Uncharacterized protein</fullName>
    </submittedName>
</protein>
<proteinExistence type="predicted"/>
<evidence type="ECO:0000256" key="1">
    <source>
        <dbReference type="SAM" id="MobiDB-lite"/>
    </source>
</evidence>
<name>A0A2K0W558_GIBNY</name>
<feature type="region of interest" description="Disordered" evidence="1">
    <location>
        <begin position="1"/>
        <end position="36"/>
    </location>
</feature>
<feature type="region of interest" description="Disordered" evidence="1">
    <location>
        <begin position="75"/>
        <end position="117"/>
    </location>
</feature>
<keyword evidence="3" id="KW-1185">Reference proteome</keyword>
<dbReference type="EMBL" id="MTQA01000127">
    <property type="protein sequence ID" value="PNP77402.1"/>
    <property type="molecule type" value="Genomic_DNA"/>
</dbReference>
<sequence>MSLSRAFTTRKAKMAGQTEMGEQQVQVPHRSNSARDRQHPILRHQISAPLQLVHTTNMLSYNAPDIPHAALRSKSSLRSVGEESEAPSTTESTPPTSPDVSPVEECPGPKPNHLSTYFSVSDKPAVLPKISEAPAIPKRSPSHTKQNSYEALARQRSTSQMSRDSEHSVSTKASFTFSRSSSTSTRASSASYVSASQAQKAPPMPVPAVPAVAPVPPPSFQQRALKDSHPFGHELAQVTELAEEYSTRPTTKEDEEDHRFMKSRGLNKFSPEEYLSDVQSLILSFFPEVTCQAYDTAVDLIQRRTLDRHSGFLIRQYIFNRHFTTMRRGS</sequence>
<feature type="compositionally biased region" description="Polar residues" evidence="1">
    <location>
        <begin position="143"/>
        <end position="162"/>
    </location>
</feature>
<comment type="caution">
    <text evidence="2">The sequence shown here is derived from an EMBL/GenBank/DDBJ whole genome shotgun (WGS) entry which is preliminary data.</text>
</comment>
<gene>
    <name evidence="2" type="ORF">FNYG_09278</name>
</gene>
<organism evidence="2 3">
    <name type="scientific">Gibberella nygamai</name>
    <name type="common">Bean root rot disease fungus</name>
    <name type="synonym">Fusarium nygamai</name>
    <dbReference type="NCBI Taxonomy" id="42673"/>
    <lineage>
        <taxon>Eukaryota</taxon>
        <taxon>Fungi</taxon>
        <taxon>Dikarya</taxon>
        <taxon>Ascomycota</taxon>
        <taxon>Pezizomycotina</taxon>
        <taxon>Sordariomycetes</taxon>
        <taxon>Hypocreomycetidae</taxon>
        <taxon>Hypocreales</taxon>
        <taxon>Nectriaceae</taxon>
        <taxon>Fusarium</taxon>
        <taxon>Fusarium fujikuroi species complex</taxon>
    </lineage>
</organism>
<accession>A0A2K0W558</accession>
<evidence type="ECO:0000313" key="2">
    <source>
        <dbReference type="EMBL" id="PNP77402.1"/>
    </source>
</evidence>
<dbReference type="STRING" id="42673.A0A2K0W558"/>
<evidence type="ECO:0000313" key="3">
    <source>
        <dbReference type="Proteomes" id="UP000236664"/>
    </source>
</evidence>
<dbReference type="OrthoDB" id="5419666at2759"/>
<feature type="compositionally biased region" description="Polar residues" evidence="1">
    <location>
        <begin position="20"/>
        <end position="31"/>
    </location>
</feature>